<gene>
    <name evidence="2" type="ORF">wt6.33c</name>
</gene>
<proteinExistence type="predicted"/>
<protein>
    <submittedName>
        <fullName evidence="2">Uncharacterized protein</fullName>
    </submittedName>
</protein>
<feature type="compositionally biased region" description="Polar residues" evidence="1">
    <location>
        <begin position="11"/>
        <end position="26"/>
    </location>
</feature>
<organism evidence="2">
    <name type="scientific">Streptomyces sp. WT6</name>
    <dbReference type="NCBI Taxonomy" id="1486372"/>
    <lineage>
        <taxon>Bacteria</taxon>
        <taxon>Bacillati</taxon>
        <taxon>Actinomycetota</taxon>
        <taxon>Actinomycetes</taxon>
        <taxon>Kitasatosporales</taxon>
        <taxon>Streptomycetaceae</taxon>
        <taxon>Streptomyces</taxon>
    </lineage>
</organism>
<reference evidence="2" key="1">
    <citation type="submission" date="2014-02" db="EMBL/GenBank/DDBJ databases">
        <title>Streptomyces sp. WT6 mevalonate pathway gene cluster, complete sequence.</title>
        <authorList>
            <person name="Wang T."/>
            <person name="Qin Z."/>
        </authorList>
    </citation>
    <scope>NUCLEOTIDE SEQUENCE</scope>
    <source>
        <strain evidence="2">WT6</strain>
    </source>
</reference>
<feature type="compositionally biased region" description="Basic and acidic residues" evidence="1">
    <location>
        <begin position="1"/>
        <end position="10"/>
    </location>
</feature>
<evidence type="ECO:0000256" key="1">
    <source>
        <dbReference type="SAM" id="MobiDB-lite"/>
    </source>
</evidence>
<name>A0A023PXY0_9ACTN</name>
<accession>A0A023PXY0</accession>
<evidence type="ECO:0000313" key="2">
    <source>
        <dbReference type="EMBL" id="AHX39410.1"/>
    </source>
</evidence>
<dbReference type="AlphaFoldDB" id="A0A023PXY0"/>
<feature type="region of interest" description="Disordered" evidence="1">
    <location>
        <begin position="1"/>
        <end position="29"/>
    </location>
</feature>
<sequence>MNLKEVKFTDDNSQPVPTRSLESTTGPGMDGLADTGYLTARNPNIHVTFTPSAAGTLRYVVRIGANDPINYGYIVTETQVGSPVTIWGVAHFDFNSPSARQACEISLELDESWLIAKF</sequence>
<dbReference type="EMBL" id="KJ411867">
    <property type="protein sequence ID" value="AHX39410.1"/>
    <property type="molecule type" value="Genomic_DNA"/>
</dbReference>